<evidence type="ECO:0000259" key="4">
    <source>
        <dbReference type="PROSITE" id="PS50932"/>
    </source>
</evidence>
<dbReference type="AlphaFoldDB" id="A0A1R7T5T9"/>
<accession>A0A1R7T5T9</accession>
<dbReference type="SUPFAM" id="SSF47413">
    <property type="entry name" value="lambda repressor-like DNA-binding domains"/>
    <property type="match status" value="1"/>
</dbReference>
<protein>
    <submittedName>
        <fullName evidence="5">Glucose-resistance amylase regulator</fullName>
    </submittedName>
</protein>
<evidence type="ECO:0000256" key="1">
    <source>
        <dbReference type="ARBA" id="ARBA00023015"/>
    </source>
</evidence>
<evidence type="ECO:0000256" key="2">
    <source>
        <dbReference type="ARBA" id="ARBA00023125"/>
    </source>
</evidence>
<dbReference type="RefSeq" id="WP_146683906.1">
    <property type="nucleotide sequence ID" value="NZ_CP019646.1"/>
</dbReference>
<reference evidence="6" key="1">
    <citation type="submission" date="2017-02" db="EMBL/GenBank/DDBJ databases">
        <title>Comparative genomics and description of representatives of a novel lineage of planctomycetes thriving in anoxic sediments.</title>
        <authorList>
            <person name="Spring S."/>
            <person name="Bunk B."/>
            <person name="Sproer C."/>
        </authorList>
    </citation>
    <scope>NUCLEOTIDE SEQUENCE [LARGE SCALE GENOMIC DNA]</scope>
    <source>
        <strain evidence="6">SM-Chi-D1</strain>
    </source>
</reference>
<gene>
    <name evidence="5" type="primary">ccpA_6</name>
    <name evidence="5" type="ORF">SMSP2_02141</name>
</gene>
<evidence type="ECO:0000313" key="5">
    <source>
        <dbReference type="EMBL" id="AQQ71763.1"/>
    </source>
</evidence>
<dbReference type="Pfam" id="PF00356">
    <property type="entry name" value="LacI"/>
    <property type="match status" value="1"/>
</dbReference>
<dbReference type="Gene3D" id="1.10.260.40">
    <property type="entry name" value="lambda repressor-like DNA-binding domains"/>
    <property type="match status" value="1"/>
</dbReference>
<proteinExistence type="predicted"/>
<keyword evidence="3" id="KW-0804">Transcription</keyword>
<keyword evidence="1" id="KW-0805">Transcription regulation</keyword>
<organism evidence="5 6">
    <name type="scientific">Limihaloglobus sulfuriphilus</name>
    <dbReference type="NCBI Taxonomy" id="1851148"/>
    <lineage>
        <taxon>Bacteria</taxon>
        <taxon>Pseudomonadati</taxon>
        <taxon>Planctomycetota</taxon>
        <taxon>Phycisphaerae</taxon>
        <taxon>Sedimentisphaerales</taxon>
        <taxon>Sedimentisphaeraceae</taxon>
        <taxon>Limihaloglobus</taxon>
    </lineage>
</organism>
<dbReference type="KEGG" id="pbas:SMSP2_02141"/>
<dbReference type="SMART" id="SM00354">
    <property type="entry name" value="HTH_LACI"/>
    <property type="match status" value="1"/>
</dbReference>
<dbReference type="STRING" id="1851148.SMSP2_02141"/>
<dbReference type="Proteomes" id="UP000188181">
    <property type="component" value="Chromosome"/>
</dbReference>
<sequence length="367" mass="40284">MSNTVTLQVIADRVGVSKSTVSDVLRARKSKYKVSQATRDRIHQTVKELNYVPNAAARALVTGKTHSIGFLLSSRTNLGLANNYFASILSGVQAAAKEKGYSCVVNCYDMSSVKDFVMPSKVRKKIVDGIVISGRIEEDVLQMFVDSGLPFILVGESTDFTVDGILSVARDLPVDWISSFEYLAKLGHRKIAVGGLETSLGCVVFQKSIQAFREQHPEYDIEFSSYKSLNADTGIMNIAYQQGIEWAKSSERPTAVVGHDQWCVGFISAVLDSGFSCPGDISVISSCDTDLCRWFRPSITAMELPLYQGGKKAAEVLVDYIDRSITWMEANRLANQIWTNHELVIRDSTGPCANLKKQNIKGKTGAA</sequence>
<dbReference type="InterPro" id="IPR046335">
    <property type="entry name" value="LacI/GalR-like_sensor"/>
</dbReference>
<dbReference type="PANTHER" id="PTHR30146:SF153">
    <property type="entry name" value="LACTOSE OPERON REPRESSOR"/>
    <property type="match status" value="1"/>
</dbReference>
<dbReference type="Gene3D" id="3.40.50.2300">
    <property type="match status" value="2"/>
</dbReference>
<keyword evidence="2" id="KW-0238">DNA-binding</keyword>
<dbReference type="PANTHER" id="PTHR30146">
    <property type="entry name" value="LACI-RELATED TRANSCRIPTIONAL REPRESSOR"/>
    <property type="match status" value="1"/>
</dbReference>
<dbReference type="InterPro" id="IPR010982">
    <property type="entry name" value="Lambda_DNA-bd_dom_sf"/>
</dbReference>
<dbReference type="SUPFAM" id="SSF53822">
    <property type="entry name" value="Periplasmic binding protein-like I"/>
    <property type="match status" value="1"/>
</dbReference>
<dbReference type="Pfam" id="PF13377">
    <property type="entry name" value="Peripla_BP_3"/>
    <property type="match status" value="1"/>
</dbReference>
<dbReference type="GO" id="GO:0003700">
    <property type="term" value="F:DNA-binding transcription factor activity"/>
    <property type="evidence" value="ECO:0007669"/>
    <property type="project" value="TreeGrafter"/>
</dbReference>
<dbReference type="InterPro" id="IPR000843">
    <property type="entry name" value="HTH_LacI"/>
</dbReference>
<dbReference type="CDD" id="cd06267">
    <property type="entry name" value="PBP1_LacI_sugar_binding-like"/>
    <property type="match status" value="1"/>
</dbReference>
<dbReference type="CDD" id="cd01392">
    <property type="entry name" value="HTH_LacI"/>
    <property type="match status" value="1"/>
</dbReference>
<dbReference type="EMBL" id="CP019646">
    <property type="protein sequence ID" value="AQQ71763.1"/>
    <property type="molecule type" value="Genomic_DNA"/>
</dbReference>
<dbReference type="PROSITE" id="PS50932">
    <property type="entry name" value="HTH_LACI_2"/>
    <property type="match status" value="1"/>
</dbReference>
<dbReference type="GO" id="GO:0000976">
    <property type="term" value="F:transcription cis-regulatory region binding"/>
    <property type="evidence" value="ECO:0007669"/>
    <property type="project" value="TreeGrafter"/>
</dbReference>
<feature type="domain" description="HTH lacI-type" evidence="4">
    <location>
        <begin position="5"/>
        <end position="62"/>
    </location>
</feature>
<dbReference type="InterPro" id="IPR028082">
    <property type="entry name" value="Peripla_BP_I"/>
</dbReference>
<name>A0A1R7T5T9_9BACT</name>
<keyword evidence="6" id="KW-1185">Reference proteome</keyword>
<evidence type="ECO:0000256" key="3">
    <source>
        <dbReference type="ARBA" id="ARBA00023163"/>
    </source>
</evidence>
<dbReference type="OrthoDB" id="269117at2"/>
<evidence type="ECO:0000313" key="6">
    <source>
        <dbReference type="Proteomes" id="UP000188181"/>
    </source>
</evidence>